<dbReference type="PANTHER" id="PTHR28202">
    <property type="entry name" value="ASSEMBLY FACTOR CBP4"/>
    <property type="match status" value="1"/>
</dbReference>
<comment type="subcellular location">
    <subcellularLocation>
        <location evidence="1 10">Mitochondrion inner membrane</location>
        <topology evidence="1 10">Single-pass membrane protein</topology>
    </subcellularLocation>
</comment>
<keyword evidence="3 10" id="KW-0812">Transmembrane</keyword>
<evidence type="ECO:0000256" key="1">
    <source>
        <dbReference type="ARBA" id="ARBA00004434"/>
    </source>
</evidence>
<dbReference type="InterPro" id="IPR012420">
    <property type="entry name" value="Cbp4"/>
</dbReference>
<dbReference type="Proteomes" id="UP001378960">
    <property type="component" value="Unassembled WGS sequence"/>
</dbReference>
<sequence>MSSPTMMMIKHSVIWGGGIIGLGVLLFKFTVPTDEELLSRMSPEIRAQVEKNRELRQREQELLMEIVKKSSKSNEPIWKTGDLYNPWEGTGGKLIIDKVALEREQADNKQMKELDKLKEQAEALKK</sequence>
<keyword evidence="5 10" id="KW-1133">Transmembrane helix</keyword>
<evidence type="ECO:0000313" key="11">
    <source>
        <dbReference type="EMBL" id="GMM44090.1"/>
    </source>
</evidence>
<evidence type="ECO:0000256" key="2">
    <source>
        <dbReference type="ARBA" id="ARBA00006780"/>
    </source>
</evidence>
<keyword evidence="12" id="KW-1185">Reference proteome</keyword>
<evidence type="ECO:0000313" key="12">
    <source>
        <dbReference type="Proteomes" id="UP001378960"/>
    </source>
</evidence>
<dbReference type="GO" id="GO:0005743">
    <property type="term" value="C:mitochondrial inner membrane"/>
    <property type="evidence" value="ECO:0007669"/>
    <property type="project" value="UniProtKB-SubCell"/>
</dbReference>
<dbReference type="GO" id="GO:0034551">
    <property type="term" value="P:mitochondrial respiratory chain complex III assembly"/>
    <property type="evidence" value="ECO:0007669"/>
    <property type="project" value="TreeGrafter"/>
</dbReference>
<evidence type="ECO:0000256" key="5">
    <source>
        <dbReference type="ARBA" id="ARBA00022989"/>
    </source>
</evidence>
<feature type="transmembrane region" description="Helical" evidence="10">
    <location>
        <begin position="12"/>
        <end position="31"/>
    </location>
</feature>
<keyword evidence="4 10" id="KW-0999">Mitochondrion inner membrane</keyword>
<evidence type="ECO:0000256" key="4">
    <source>
        <dbReference type="ARBA" id="ARBA00022792"/>
    </source>
</evidence>
<comment type="similarity">
    <text evidence="2 10">Belongs to the CBP4 family.</text>
</comment>
<evidence type="ECO:0000256" key="10">
    <source>
        <dbReference type="RuleBase" id="RU368005"/>
    </source>
</evidence>
<accession>A0AAV5QYQ1</accession>
<evidence type="ECO:0000256" key="8">
    <source>
        <dbReference type="ARBA" id="ARBA00023186"/>
    </source>
</evidence>
<keyword evidence="8 10" id="KW-0143">Chaperone</keyword>
<organism evidence="11 12">
    <name type="scientific">Pichia kluyveri</name>
    <name type="common">Yeast</name>
    <dbReference type="NCBI Taxonomy" id="36015"/>
    <lineage>
        <taxon>Eukaryota</taxon>
        <taxon>Fungi</taxon>
        <taxon>Dikarya</taxon>
        <taxon>Ascomycota</taxon>
        <taxon>Saccharomycotina</taxon>
        <taxon>Pichiomycetes</taxon>
        <taxon>Pichiales</taxon>
        <taxon>Pichiaceae</taxon>
        <taxon>Pichia</taxon>
    </lineage>
</organism>
<dbReference type="PANTHER" id="PTHR28202:SF1">
    <property type="entry name" value="ASSEMBLY FACTOR CBP4"/>
    <property type="match status" value="1"/>
</dbReference>
<evidence type="ECO:0000256" key="6">
    <source>
        <dbReference type="ARBA" id="ARBA00023128"/>
    </source>
</evidence>
<comment type="caution">
    <text evidence="11">The sequence shown here is derived from an EMBL/GenBank/DDBJ whole genome shotgun (WGS) entry which is preliminary data.</text>
</comment>
<dbReference type="Pfam" id="PF07960">
    <property type="entry name" value="CBP4"/>
    <property type="match status" value="1"/>
</dbReference>
<keyword evidence="7 10" id="KW-0472">Membrane</keyword>
<proteinExistence type="inferred from homology"/>
<protein>
    <recommendedName>
        <fullName evidence="10">Cytochrome b mRNA-processing protein 4</fullName>
    </recommendedName>
</protein>
<keyword evidence="6 10" id="KW-0496">Mitochondrion</keyword>
<name>A0AAV5QYQ1_PICKL</name>
<reference evidence="11 12" key="1">
    <citation type="journal article" date="2023" name="Elife">
        <title>Identification of key yeast species and microbe-microbe interactions impacting larval growth of Drosophila in the wild.</title>
        <authorList>
            <person name="Mure A."/>
            <person name="Sugiura Y."/>
            <person name="Maeda R."/>
            <person name="Honda K."/>
            <person name="Sakurai N."/>
            <person name="Takahashi Y."/>
            <person name="Watada M."/>
            <person name="Katoh T."/>
            <person name="Gotoh A."/>
            <person name="Gotoh Y."/>
            <person name="Taniguchi I."/>
            <person name="Nakamura K."/>
            <person name="Hayashi T."/>
            <person name="Katayama T."/>
            <person name="Uemura T."/>
            <person name="Hattori Y."/>
        </authorList>
    </citation>
    <scope>NUCLEOTIDE SEQUENCE [LARGE SCALE GENOMIC DNA]</scope>
    <source>
        <strain evidence="11 12">PK-24</strain>
    </source>
</reference>
<dbReference type="AlphaFoldDB" id="A0AAV5QYQ1"/>
<evidence type="ECO:0000256" key="9">
    <source>
        <dbReference type="ARBA" id="ARBA00025413"/>
    </source>
</evidence>
<evidence type="ECO:0000256" key="7">
    <source>
        <dbReference type="ARBA" id="ARBA00023136"/>
    </source>
</evidence>
<gene>
    <name evidence="11" type="ORF">DAPK24_006650</name>
</gene>
<dbReference type="EMBL" id="BTGB01000001">
    <property type="protein sequence ID" value="GMM44090.1"/>
    <property type="molecule type" value="Genomic_DNA"/>
</dbReference>
<evidence type="ECO:0000256" key="3">
    <source>
        <dbReference type="ARBA" id="ARBA00022692"/>
    </source>
</evidence>
<comment type="function">
    <text evidence="9 10">Essential for the assembly of ubiquinol-cytochrome c reductase. It has a direct effect on the correct occurrence of the Rieske protein, core 4, core 5 and apocytochrome b.</text>
</comment>